<evidence type="ECO:0000256" key="4">
    <source>
        <dbReference type="PIRSR" id="PIRSR600407-2"/>
    </source>
</evidence>
<reference evidence="6 7" key="1">
    <citation type="submission" date="2006-05" db="EMBL/GenBank/DDBJ databases">
        <authorList>
            <person name="Paulsen I."/>
        </authorList>
    </citation>
    <scope>NUCLEOTIDE SEQUENCE [LARGE SCALE GENOMIC DNA]</scope>
    <source>
        <strain evidence="6 7">GT1</strain>
    </source>
</reference>
<dbReference type="Pfam" id="PF01150">
    <property type="entry name" value="GDA1_CD39"/>
    <property type="match status" value="2"/>
</dbReference>
<dbReference type="GO" id="GO:0016020">
    <property type="term" value="C:membrane"/>
    <property type="evidence" value="ECO:0007669"/>
    <property type="project" value="TreeGrafter"/>
</dbReference>
<dbReference type="EC" id="3.6.1.15" evidence="6"/>
<keyword evidence="2 5" id="KW-0378">Hydrolase</keyword>
<accession>S7UGK0</accession>
<reference evidence="6 7" key="2">
    <citation type="submission" date="2013-05" db="EMBL/GenBank/DDBJ databases">
        <authorList>
            <person name="Sibley D."/>
            <person name="Venepally P."/>
            <person name="Karamycheva S."/>
            <person name="Hadjithomas M."/>
            <person name="Khan A."/>
            <person name="Brunk B."/>
            <person name="Roos D."/>
            <person name="Caler E."/>
            <person name="Lorenzi H."/>
        </authorList>
    </citation>
    <scope>NUCLEOTIDE SEQUENCE [LARGE SCALE GENOMIC DNA]</scope>
    <source>
        <strain evidence="6 7">GT1</strain>
    </source>
</reference>
<evidence type="ECO:0000313" key="6">
    <source>
        <dbReference type="EMBL" id="EPR56835.1"/>
    </source>
</evidence>
<dbReference type="AlphaFoldDB" id="S7UGK0"/>
<dbReference type="InterPro" id="IPR000407">
    <property type="entry name" value="GDA1_CD39_NTPase"/>
</dbReference>
<evidence type="ECO:0000313" key="7">
    <source>
        <dbReference type="Proteomes" id="UP000005641"/>
    </source>
</evidence>
<comment type="caution">
    <text evidence="6">The sequence shown here is derived from an EMBL/GenBank/DDBJ whole genome shotgun (WGS) entry which is preliminary data.</text>
</comment>
<dbReference type="GO" id="GO:0017110">
    <property type="term" value="F:nucleoside diphosphate phosphatase activity"/>
    <property type="evidence" value="ECO:0007669"/>
    <property type="project" value="TreeGrafter"/>
</dbReference>
<dbReference type="Gene3D" id="3.30.420.530">
    <property type="match status" value="2"/>
</dbReference>
<comment type="similarity">
    <text evidence="1 5">Belongs to the GDA1/CD39 NTPase family.</text>
</comment>
<dbReference type="GO" id="GO:0017111">
    <property type="term" value="F:ribonucleoside triphosphate phosphatase activity"/>
    <property type="evidence" value="ECO:0007669"/>
    <property type="project" value="UniProtKB-EC"/>
</dbReference>
<proteinExistence type="inferred from homology"/>
<keyword evidence="4" id="KW-0547">Nucleotide-binding</keyword>
<sequence>LLFQYVPQMHEGAKKLMQLLEEDTVAILDSQLNEKQKVQVKALGIPVMLCSTAGVRDFHEWYRDALFVLLRHLINNPSPAHGYKFFTNPFWTRPITGAEEGLFAFITLNHLSRRLGEDPARCMIDEYGVKQCRNDLAGVVEVGGASAQIVFPLQEGTVLPSSVRAVNLQRERLLPERYPSADVVSVSFMQLGMASSAGLFLKELCSNDEFLQGGICSNPCLFKGFQQSCSAGEVEVRPDGSASVNEDVRKNRLKPLATYCSVNNPEISFKVTNEMQCRENSIDPTKPLAERMKIENCSIIKGTGNFDKCVSQVESILVAPKLPLPANIEAASSGFESVDQVFRFASSTAPMIVTGGGMLAAINTLKDHRLLRSDFSGDVEELAEAAREFCSSEVIIRTDGPVIQLPNARGEQKLNSLNFDLCKTMALTVSLLRHMAAGENQPSFIKWEKSIAGPDGKPLADLGWQLPEKRINVGKKHLQTLRNLETRCHDSFQAFVVIDARSSSTRTNVFLAKTRSCPNRGRSIDPDSIRLIREGKRFTGLRVVLEEWLDTYAGKDWESRPVDARLLFQYVPQMHEGAKKPMQLLEEDTVAILDSQLNEKQKVQVKALGIPAMLCSTAGVRDFHEWYRDALFVLLRHLINNPSPAHGYKFFTNPFWTRPITGAEEGLFAFITLNHLSRRLGEDPARCMIDEYGVKQCRNDLAGVVEVGGASAQIVFPLQEGTVLPSSVRAVNLQRERLLPERYPSADVVSVSFMQLGMASSAGLFLKELCSNDEFLQGGICSNPCLFKGFQQSCSAGEVEVRPDGSASVNEDVRKNRLKPLATYCSVNNPEISFKVTNEMQCRENSIDPTKPLAERMKIENC</sequence>
<dbReference type="VEuPathDB" id="ToxoDB:TGGT1_277270"/>
<dbReference type="GO" id="GO:0005524">
    <property type="term" value="F:ATP binding"/>
    <property type="evidence" value="ECO:0007669"/>
    <property type="project" value="UniProtKB-KW"/>
</dbReference>
<feature type="non-terminal residue" evidence="6">
    <location>
        <position position="862"/>
    </location>
</feature>
<dbReference type="SMR" id="S7UGK0"/>
<organism evidence="6 7">
    <name type="scientific">Toxoplasma gondii (strain ATCC 50853 / GT1)</name>
    <dbReference type="NCBI Taxonomy" id="507601"/>
    <lineage>
        <taxon>Eukaryota</taxon>
        <taxon>Sar</taxon>
        <taxon>Alveolata</taxon>
        <taxon>Apicomplexa</taxon>
        <taxon>Conoidasida</taxon>
        <taxon>Coccidia</taxon>
        <taxon>Eucoccidiorida</taxon>
        <taxon>Eimeriorina</taxon>
        <taxon>Sarcocystidae</taxon>
        <taxon>Toxoplasma</taxon>
    </lineage>
</organism>
<evidence type="ECO:0000256" key="3">
    <source>
        <dbReference type="PIRSR" id="PIRSR600407-1"/>
    </source>
</evidence>
<feature type="active site" description="Proton acceptor" evidence="3">
    <location>
        <position position="100"/>
    </location>
</feature>
<protein>
    <submittedName>
        <fullName evidence="6">NTPase II</fullName>
        <ecNumber evidence="6">3.6.1.15</ecNumber>
    </submittedName>
</protein>
<feature type="binding site" evidence="4">
    <location>
        <begin position="144"/>
        <end position="148"/>
    </location>
    <ligand>
        <name>ATP</name>
        <dbReference type="ChEBI" id="CHEBI:30616"/>
    </ligand>
</feature>
<dbReference type="PANTHER" id="PTHR11782:SF83">
    <property type="entry name" value="GUANOSINE-DIPHOSPHATASE"/>
    <property type="match status" value="1"/>
</dbReference>
<gene>
    <name evidence="6" type="ORF">TGGT1_277270</name>
</gene>
<evidence type="ECO:0000256" key="1">
    <source>
        <dbReference type="ARBA" id="ARBA00009283"/>
    </source>
</evidence>
<dbReference type="Proteomes" id="UP000005641">
    <property type="component" value="Unassembled WGS sequence"/>
</dbReference>
<evidence type="ECO:0000256" key="2">
    <source>
        <dbReference type="ARBA" id="ARBA00022801"/>
    </source>
</evidence>
<dbReference type="Gene3D" id="3.30.420.540">
    <property type="match status" value="1"/>
</dbReference>
<feature type="non-terminal residue" evidence="6">
    <location>
        <position position="1"/>
    </location>
</feature>
<dbReference type="GO" id="GO:0009134">
    <property type="term" value="P:nucleoside diphosphate catabolic process"/>
    <property type="evidence" value="ECO:0007669"/>
    <property type="project" value="TreeGrafter"/>
</dbReference>
<keyword evidence="4" id="KW-0067">ATP-binding</keyword>
<evidence type="ECO:0000256" key="5">
    <source>
        <dbReference type="RuleBase" id="RU003833"/>
    </source>
</evidence>
<name>S7UGK0_TOXGG</name>
<dbReference type="PANTHER" id="PTHR11782">
    <property type="entry name" value="ADENOSINE/GUANOSINE DIPHOSPHATASE"/>
    <property type="match status" value="1"/>
</dbReference>
<dbReference type="EMBL" id="AAQM03000418">
    <property type="protein sequence ID" value="EPR56835.1"/>
    <property type="molecule type" value="Genomic_DNA"/>
</dbReference>
<dbReference type="PROSITE" id="PS01238">
    <property type="entry name" value="GDA1_CD39_NTPASE"/>
    <property type="match status" value="2"/>
</dbReference>